<accession>A0A6J6RTY7</accession>
<evidence type="ECO:0000313" key="3">
    <source>
        <dbReference type="EMBL" id="CAB4894222.1"/>
    </source>
</evidence>
<dbReference type="EMBL" id="CAFBMH010000010">
    <property type="protein sequence ID" value="CAB4894222.1"/>
    <property type="molecule type" value="Genomic_DNA"/>
</dbReference>
<organism evidence="1">
    <name type="scientific">freshwater metagenome</name>
    <dbReference type="NCBI Taxonomy" id="449393"/>
    <lineage>
        <taxon>unclassified sequences</taxon>
        <taxon>metagenomes</taxon>
        <taxon>ecological metagenomes</taxon>
    </lineage>
</organism>
<reference evidence="1" key="1">
    <citation type="submission" date="2020-05" db="EMBL/GenBank/DDBJ databases">
        <authorList>
            <person name="Chiriac C."/>
            <person name="Salcher M."/>
            <person name="Ghai R."/>
            <person name="Kavagutti S V."/>
        </authorList>
    </citation>
    <scope>NUCLEOTIDE SEQUENCE</scope>
</reference>
<proteinExistence type="predicted"/>
<dbReference type="PROSITE" id="PS51257">
    <property type="entry name" value="PROKAR_LIPOPROTEIN"/>
    <property type="match status" value="1"/>
</dbReference>
<gene>
    <name evidence="1" type="ORF">UFOPK2754_00135</name>
    <name evidence="2" type="ORF">UFOPK3139_01547</name>
    <name evidence="3" type="ORF">UFOPK3543_00479</name>
</gene>
<dbReference type="AlphaFoldDB" id="A0A6J6RTY7"/>
<name>A0A6J6RTY7_9ZZZZ</name>
<evidence type="ECO:0000313" key="1">
    <source>
        <dbReference type="EMBL" id="CAB4725827.1"/>
    </source>
</evidence>
<sequence length="185" mass="20073">MRDRRRSFSLRWAALAGAVALVTLAACSDGTPTNGPAATTTIRTKGATATTTKPPAIIGDPINVYTLALDECFSRYETGTDMITTLVPCEVAHKGEVFATMVHPSPFGDPWPGKDALQRYGLRLCYQNFEAFAGVIYELSVLGIGVLTPPQANWEDVKARYRGITCYVQRNDDEPLVGSMRGKAL</sequence>
<evidence type="ECO:0000313" key="2">
    <source>
        <dbReference type="EMBL" id="CAB4831732.1"/>
    </source>
</evidence>
<dbReference type="EMBL" id="CAFABA010000059">
    <property type="protein sequence ID" value="CAB4831732.1"/>
    <property type="molecule type" value="Genomic_DNA"/>
</dbReference>
<dbReference type="EMBL" id="CAEZYR010000003">
    <property type="protein sequence ID" value="CAB4725827.1"/>
    <property type="molecule type" value="Genomic_DNA"/>
</dbReference>
<protein>
    <submittedName>
        <fullName evidence="1">Unannotated protein</fullName>
    </submittedName>
</protein>